<feature type="domain" description="Xylanolytic transcriptional activator regulatory" evidence="6">
    <location>
        <begin position="95"/>
        <end position="244"/>
    </location>
</feature>
<dbReference type="GO" id="GO:0003677">
    <property type="term" value="F:DNA binding"/>
    <property type="evidence" value="ECO:0007669"/>
    <property type="project" value="UniProtKB-KW"/>
</dbReference>
<protein>
    <recommendedName>
        <fullName evidence="6">Xylanolytic transcriptional activator regulatory domain-containing protein</fullName>
    </recommendedName>
</protein>
<dbReference type="EMBL" id="JAEUBE010000487">
    <property type="protein sequence ID" value="KAH3661318.1"/>
    <property type="molecule type" value="Genomic_DNA"/>
</dbReference>
<evidence type="ECO:0000313" key="8">
    <source>
        <dbReference type="Proteomes" id="UP000769157"/>
    </source>
</evidence>
<dbReference type="Pfam" id="PF04082">
    <property type="entry name" value="Fungal_trans"/>
    <property type="match status" value="1"/>
</dbReference>
<dbReference type="RefSeq" id="XP_046058442.1">
    <property type="nucleotide sequence ID" value="XM_046208042.1"/>
</dbReference>
<dbReference type="InterPro" id="IPR007219">
    <property type="entry name" value="XnlR_reg_dom"/>
</dbReference>
<dbReference type="GO" id="GO:0008270">
    <property type="term" value="F:zinc ion binding"/>
    <property type="evidence" value="ECO:0007669"/>
    <property type="project" value="InterPro"/>
</dbReference>
<keyword evidence="8" id="KW-1185">Reference proteome</keyword>
<dbReference type="OrthoDB" id="5121955at2759"/>
<dbReference type="CDD" id="cd12148">
    <property type="entry name" value="fungal_TF_MHR"/>
    <property type="match status" value="1"/>
</dbReference>
<accession>A0A9P8NWT3</accession>
<dbReference type="PANTHER" id="PTHR47171">
    <property type="entry name" value="FARA-RELATED"/>
    <property type="match status" value="1"/>
</dbReference>
<evidence type="ECO:0000256" key="1">
    <source>
        <dbReference type="ARBA" id="ARBA00022833"/>
    </source>
</evidence>
<dbReference type="AlphaFoldDB" id="A0A9P8NWT3"/>
<keyword evidence="2" id="KW-0805">Transcription regulation</keyword>
<proteinExistence type="predicted"/>
<sequence length="510" mass="58112">MRSTKSAILPSYVRRANSDLMKLLSKVKVDPIPHFRHRSSEKPTFDFLSRMNGLDPLEDPDPLSTDGIADNLDYDILMAAGCFTLPPEGLCWELIKMFFQEVYPLAPIVVKEKFMFEYKNLAKGPSIMLVHAILYAGAFSASGTQATTSLTHDEAFEASNVFYKRAHLLLDMGFDAYNVIPLMQTLLVFCAIPNGHVGRESTSHLKQAIITCCSLGLHLDQSANKFLTDYEKYMYRLIWLQLFIGEHARGMVASYDIMLLRSGCTVKMFTREEMYSLSPLQREYFLYIYNLSLVIEKIIGYTEIGTYNLRTGRPVIPVSEEGNRLLNEFYATLPSELKYTLDNPASHSGWSAVIGITYYMSILSVNRYTSVCSIRASPFQVMPPDFLTSWEITHTASWSAFQIYQNERNRIGIRCSLLPLALLAYQAAITMTYHFRNTDPGVVSKAHEVVNGVRDVLYEFSSRCLMAKVMYHLLTRIQENESNQLIMLYKALELDFEEVSGVMERLNTFT</sequence>
<keyword evidence="3" id="KW-0238">DNA-binding</keyword>
<evidence type="ECO:0000313" key="7">
    <source>
        <dbReference type="EMBL" id="KAH3661318.1"/>
    </source>
</evidence>
<evidence type="ECO:0000256" key="2">
    <source>
        <dbReference type="ARBA" id="ARBA00023015"/>
    </source>
</evidence>
<reference evidence="7" key="2">
    <citation type="submission" date="2021-01" db="EMBL/GenBank/DDBJ databases">
        <authorList>
            <person name="Schikora-Tamarit M.A."/>
        </authorList>
    </citation>
    <scope>NUCLEOTIDE SEQUENCE</scope>
    <source>
        <strain evidence="7">CBS6075</strain>
    </source>
</reference>
<dbReference type="PANTHER" id="PTHR47171:SF3">
    <property type="entry name" value="FARA-RELATED"/>
    <property type="match status" value="1"/>
</dbReference>
<comment type="caution">
    <text evidence="7">The sequence shown here is derived from an EMBL/GenBank/DDBJ whole genome shotgun (WGS) entry which is preliminary data.</text>
</comment>
<keyword evidence="4" id="KW-0804">Transcription</keyword>
<evidence type="ECO:0000256" key="4">
    <source>
        <dbReference type="ARBA" id="ARBA00023163"/>
    </source>
</evidence>
<keyword evidence="1" id="KW-0862">Zinc</keyword>
<organism evidence="7 8">
    <name type="scientific">Ogataea philodendri</name>
    <dbReference type="NCBI Taxonomy" id="1378263"/>
    <lineage>
        <taxon>Eukaryota</taxon>
        <taxon>Fungi</taxon>
        <taxon>Dikarya</taxon>
        <taxon>Ascomycota</taxon>
        <taxon>Saccharomycotina</taxon>
        <taxon>Pichiomycetes</taxon>
        <taxon>Pichiales</taxon>
        <taxon>Pichiaceae</taxon>
        <taxon>Ogataea</taxon>
    </lineage>
</organism>
<evidence type="ECO:0000259" key="6">
    <source>
        <dbReference type="Pfam" id="PF04082"/>
    </source>
</evidence>
<dbReference type="GeneID" id="70238689"/>
<dbReference type="InterPro" id="IPR052073">
    <property type="entry name" value="Amide_Lactam_Regulators"/>
</dbReference>
<dbReference type="Proteomes" id="UP000769157">
    <property type="component" value="Unassembled WGS sequence"/>
</dbReference>
<evidence type="ECO:0000256" key="3">
    <source>
        <dbReference type="ARBA" id="ARBA00023125"/>
    </source>
</evidence>
<keyword evidence="5" id="KW-0539">Nucleus</keyword>
<name>A0A9P8NWT3_9ASCO</name>
<dbReference type="GO" id="GO:0006351">
    <property type="term" value="P:DNA-templated transcription"/>
    <property type="evidence" value="ECO:0007669"/>
    <property type="project" value="InterPro"/>
</dbReference>
<evidence type="ECO:0000256" key="5">
    <source>
        <dbReference type="ARBA" id="ARBA00023242"/>
    </source>
</evidence>
<reference evidence="7" key="1">
    <citation type="journal article" date="2021" name="Open Biol.">
        <title>Shared evolutionary footprints suggest mitochondrial oxidative damage underlies multiple complex I losses in fungi.</title>
        <authorList>
            <person name="Schikora-Tamarit M.A."/>
            <person name="Marcet-Houben M."/>
            <person name="Nosek J."/>
            <person name="Gabaldon T."/>
        </authorList>
    </citation>
    <scope>NUCLEOTIDE SEQUENCE</scope>
    <source>
        <strain evidence="7">CBS6075</strain>
    </source>
</reference>
<gene>
    <name evidence="7" type="ORF">OGAPHI_006725</name>
</gene>